<sequence>MKYCPKCGAQLPEGVKFCPKCGAKLPETQSTTANTNEVNHQSEPLNGNTDLKQPVGNQVNASNNQHQMPRNGNIQNPNGMPQNMPNFNQAGVVEKKSHLNLILGIILGVVVILGISFAAFTRTSSYRDLTTSDDQKLDKAVHWSNNFDDVALDVDISLNGKQIRLSPREDGDIYNYLEEYTYDANYSDNSRIKSFMKQLSKKATKEWGSSYTVMLMNPENSKRYLVKASNGSIKDNYLN</sequence>
<gene>
    <name evidence="4" type="ORF">FC27_GL001845</name>
</gene>
<reference evidence="4 5" key="1">
    <citation type="journal article" date="2015" name="Genome Announc.">
        <title>Expanding the biotechnology potential of lactobacilli through comparative genomics of 213 strains and associated genera.</title>
        <authorList>
            <person name="Sun Z."/>
            <person name="Harris H.M."/>
            <person name="McCann A."/>
            <person name="Guo C."/>
            <person name="Argimon S."/>
            <person name="Zhang W."/>
            <person name="Yang X."/>
            <person name="Jeffery I.B."/>
            <person name="Cooney J.C."/>
            <person name="Kagawa T.F."/>
            <person name="Liu W."/>
            <person name="Song Y."/>
            <person name="Salvetti E."/>
            <person name="Wrobel A."/>
            <person name="Rasinkangas P."/>
            <person name="Parkhill J."/>
            <person name="Rea M.C."/>
            <person name="O'Sullivan O."/>
            <person name="Ritari J."/>
            <person name="Douillard F.P."/>
            <person name="Paul Ross R."/>
            <person name="Yang R."/>
            <person name="Briner A.E."/>
            <person name="Felis G.E."/>
            <person name="de Vos W.M."/>
            <person name="Barrangou R."/>
            <person name="Klaenhammer T.R."/>
            <person name="Caufield P.W."/>
            <person name="Cui Y."/>
            <person name="Zhang H."/>
            <person name="O'Toole P.W."/>
        </authorList>
    </citation>
    <scope>NUCLEOTIDE SEQUENCE [LARGE SCALE GENOMIC DNA]</scope>
    <source>
        <strain evidence="4 5">DSM 14857</strain>
    </source>
</reference>
<feature type="compositionally biased region" description="Polar residues" evidence="1">
    <location>
        <begin position="29"/>
        <end position="70"/>
    </location>
</feature>
<dbReference type="RefSeq" id="WP_010625378.1">
    <property type="nucleotide sequence ID" value="NZ_AZFA01000005.1"/>
</dbReference>
<organism evidence="4 5">
    <name type="scientific">Companilactobacillus versmoldensis DSM 14857 = KCTC 3814</name>
    <dbReference type="NCBI Taxonomy" id="1423815"/>
    <lineage>
        <taxon>Bacteria</taxon>
        <taxon>Bacillati</taxon>
        <taxon>Bacillota</taxon>
        <taxon>Bacilli</taxon>
        <taxon>Lactobacillales</taxon>
        <taxon>Lactobacillaceae</taxon>
        <taxon>Companilactobacillus</taxon>
    </lineage>
</organism>
<dbReference type="AlphaFoldDB" id="A0A0R1SFJ4"/>
<evidence type="ECO:0000256" key="1">
    <source>
        <dbReference type="SAM" id="MobiDB-lite"/>
    </source>
</evidence>
<dbReference type="Pfam" id="PF13240">
    <property type="entry name" value="Zn_Ribbon_1"/>
    <property type="match status" value="1"/>
</dbReference>
<evidence type="ECO:0000313" key="5">
    <source>
        <dbReference type="Proteomes" id="UP000051647"/>
    </source>
</evidence>
<evidence type="ECO:0000313" key="4">
    <source>
        <dbReference type="EMBL" id="KRL67529.1"/>
    </source>
</evidence>
<accession>A0A0R1SFJ4</accession>
<dbReference type="EMBL" id="AZFA01000005">
    <property type="protein sequence ID" value="KRL67529.1"/>
    <property type="molecule type" value="Genomic_DNA"/>
</dbReference>
<protein>
    <recommendedName>
        <fullName evidence="3">Zinc-ribbon domain-containing protein</fullName>
    </recommendedName>
</protein>
<keyword evidence="2" id="KW-0812">Transmembrane</keyword>
<feature type="transmembrane region" description="Helical" evidence="2">
    <location>
        <begin position="99"/>
        <end position="120"/>
    </location>
</feature>
<feature type="domain" description="Zinc-ribbon" evidence="3">
    <location>
        <begin position="3"/>
        <end position="25"/>
    </location>
</feature>
<evidence type="ECO:0000259" key="3">
    <source>
        <dbReference type="Pfam" id="PF13240"/>
    </source>
</evidence>
<dbReference type="InterPro" id="IPR026870">
    <property type="entry name" value="Zinc_ribbon_dom"/>
</dbReference>
<dbReference type="STRING" id="1423815.FC27_GL001845"/>
<keyword evidence="2" id="KW-0472">Membrane</keyword>
<name>A0A0R1SFJ4_9LACO</name>
<keyword evidence="5" id="KW-1185">Reference proteome</keyword>
<evidence type="ECO:0000256" key="2">
    <source>
        <dbReference type="SAM" id="Phobius"/>
    </source>
</evidence>
<feature type="compositionally biased region" description="Low complexity" evidence="1">
    <location>
        <begin position="71"/>
        <end position="84"/>
    </location>
</feature>
<proteinExistence type="predicted"/>
<feature type="region of interest" description="Disordered" evidence="1">
    <location>
        <begin position="29"/>
        <end position="84"/>
    </location>
</feature>
<dbReference type="Proteomes" id="UP000051647">
    <property type="component" value="Unassembled WGS sequence"/>
</dbReference>
<keyword evidence="2" id="KW-1133">Transmembrane helix</keyword>
<dbReference type="PATRIC" id="fig|1423815.3.peg.1888"/>
<comment type="caution">
    <text evidence="4">The sequence shown here is derived from an EMBL/GenBank/DDBJ whole genome shotgun (WGS) entry which is preliminary data.</text>
</comment>